<evidence type="ECO:0000313" key="1">
    <source>
        <dbReference type="EMBL" id="GBP35061.1"/>
    </source>
</evidence>
<keyword evidence="2" id="KW-1185">Reference proteome</keyword>
<organism evidence="1 2">
    <name type="scientific">Eumeta variegata</name>
    <name type="common">Bagworm moth</name>
    <name type="synonym">Eumeta japonica</name>
    <dbReference type="NCBI Taxonomy" id="151549"/>
    <lineage>
        <taxon>Eukaryota</taxon>
        <taxon>Metazoa</taxon>
        <taxon>Ecdysozoa</taxon>
        <taxon>Arthropoda</taxon>
        <taxon>Hexapoda</taxon>
        <taxon>Insecta</taxon>
        <taxon>Pterygota</taxon>
        <taxon>Neoptera</taxon>
        <taxon>Endopterygota</taxon>
        <taxon>Lepidoptera</taxon>
        <taxon>Glossata</taxon>
        <taxon>Ditrysia</taxon>
        <taxon>Tineoidea</taxon>
        <taxon>Psychidae</taxon>
        <taxon>Oiketicinae</taxon>
        <taxon>Eumeta</taxon>
    </lineage>
</organism>
<dbReference type="Proteomes" id="UP000299102">
    <property type="component" value="Unassembled WGS sequence"/>
</dbReference>
<proteinExistence type="predicted"/>
<sequence length="281" mass="32241">MRQRGTPNLSNTSLITVWAHSTAVAHLNANTSTHRVHTSSTINIRRLPFLIFGIVPKRYKANTLKWRLISASYPARTSLGPCEGMSTTANRTSHSACSLQSTTRGHNSHEPSERLMVRLDYHLKALYVFPKLRIKFLNQLDVCRKFFTCFIFRGGDMVLMPDVFLGSIWNPPGTCPINLTEFRENTLLLRLTGPILLNCNEPREQVKAVFSLSSEVVLTCQYLDGRSSVVTYLLDFVVLRYGEYFRFLEVDTYRASLLRSSSDYPHMNGKYCPSWHEYYIR</sequence>
<name>A0A4C1V865_EUMVA</name>
<evidence type="ECO:0000313" key="2">
    <source>
        <dbReference type="Proteomes" id="UP000299102"/>
    </source>
</evidence>
<accession>A0A4C1V865</accession>
<protein>
    <submittedName>
        <fullName evidence="1">Uncharacterized protein</fullName>
    </submittedName>
</protein>
<comment type="caution">
    <text evidence="1">The sequence shown here is derived from an EMBL/GenBank/DDBJ whole genome shotgun (WGS) entry which is preliminary data.</text>
</comment>
<dbReference type="EMBL" id="BGZK01000298">
    <property type="protein sequence ID" value="GBP35061.1"/>
    <property type="molecule type" value="Genomic_DNA"/>
</dbReference>
<dbReference type="AlphaFoldDB" id="A0A4C1V865"/>
<reference evidence="1 2" key="1">
    <citation type="journal article" date="2019" name="Commun. Biol.">
        <title>The bagworm genome reveals a unique fibroin gene that provides high tensile strength.</title>
        <authorList>
            <person name="Kono N."/>
            <person name="Nakamura H."/>
            <person name="Ohtoshi R."/>
            <person name="Tomita M."/>
            <person name="Numata K."/>
            <person name="Arakawa K."/>
        </authorList>
    </citation>
    <scope>NUCLEOTIDE SEQUENCE [LARGE SCALE GENOMIC DNA]</scope>
</reference>
<gene>
    <name evidence="1" type="ORF">EVAR_75264_1</name>
</gene>